<evidence type="ECO:0000313" key="1">
    <source>
        <dbReference type="EMBL" id="MCQ4924678.1"/>
    </source>
</evidence>
<comment type="caution">
    <text evidence="1">The sequence shown here is derived from an EMBL/GenBank/DDBJ whole genome shotgun (WGS) entry which is preliminary data.</text>
</comment>
<keyword evidence="2" id="KW-1185">Reference proteome</keyword>
<accession>A0ABT1SDX2</accession>
<evidence type="ECO:0000313" key="2">
    <source>
        <dbReference type="Proteomes" id="UP001524478"/>
    </source>
</evidence>
<dbReference type="Proteomes" id="UP001524478">
    <property type="component" value="Unassembled WGS sequence"/>
</dbReference>
<organism evidence="1 2">
    <name type="scientific">Tissierella carlieri</name>
    <dbReference type="NCBI Taxonomy" id="689904"/>
    <lineage>
        <taxon>Bacteria</taxon>
        <taxon>Bacillati</taxon>
        <taxon>Bacillota</taxon>
        <taxon>Tissierellia</taxon>
        <taxon>Tissierellales</taxon>
        <taxon>Tissierellaceae</taxon>
        <taxon>Tissierella</taxon>
    </lineage>
</organism>
<name>A0ABT1SDX2_9FIRM</name>
<reference evidence="1 2" key="1">
    <citation type="submission" date="2022-06" db="EMBL/GenBank/DDBJ databases">
        <title>Isolation of gut microbiota from human fecal samples.</title>
        <authorList>
            <person name="Pamer E.G."/>
            <person name="Barat B."/>
            <person name="Waligurski E."/>
            <person name="Medina S."/>
            <person name="Paddock L."/>
            <person name="Mostad J."/>
        </authorList>
    </citation>
    <scope>NUCLEOTIDE SEQUENCE [LARGE SCALE GENOMIC DNA]</scope>
    <source>
        <strain evidence="1 2">DFI.7.95</strain>
    </source>
</reference>
<gene>
    <name evidence="1" type="ORF">NE686_16360</name>
</gene>
<proteinExistence type="predicted"/>
<protein>
    <submittedName>
        <fullName evidence="1">VanW family protein</fullName>
    </submittedName>
</protein>
<dbReference type="RefSeq" id="WP_256312348.1">
    <property type="nucleotide sequence ID" value="NZ_JANGAC010000014.1"/>
</dbReference>
<sequence>MSLRPIEGSKLRLIAGKCYFTSKRYLYWIFGGVKFSRKKSNTLLPYIQFAHQTSLIRQLKNADMYLQHNKIINLKIATARLNKIIVRPGKTLLEISRKTYKKKRL</sequence>
<dbReference type="EMBL" id="JANGAC010000014">
    <property type="protein sequence ID" value="MCQ4924678.1"/>
    <property type="molecule type" value="Genomic_DNA"/>
</dbReference>